<proteinExistence type="predicted"/>
<accession>A0A1G2FNH8</accession>
<protein>
    <submittedName>
        <fullName evidence="2">Uncharacterized protein</fullName>
    </submittedName>
</protein>
<reference evidence="2 3" key="1">
    <citation type="journal article" date="2016" name="Nat. Commun.">
        <title>Thousands of microbial genomes shed light on interconnected biogeochemical processes in an aquifer system.</title>
        <authorList>
            <person name="Anantharaman K."/>
            <person name="Brown C.T."/>
            <person name="Hug L.A."/>
            <person name="Sharon I."/>
            <person name="Castelle C.J."/>
            <person name="Probst A.J."/>
            <person name="Thomas B.C."/>
            <person name="Singh A."/>
            <person name="Wilkins M.J."/>
            <person name="Karaoz U."/>
            <person name="Brodie E.L."/>
            <person name="Williams K.H."/>
            <person name="Hubbard S.S."/>
            <person name="Banfield J.F."/>
        </authorList>
    </citation>
    <scope>NUCLEOTIDE SEQUENCE [LARGE SCALE GENOMIC DNA]</scope>
</reference>
<evidence type="ECO:0000313" key="2">
    <source>
        <dbReference type="EMBL" id="OGZ39629.1"/>
    </source>
</evidence>
<dbReference type="Proteomes" id="UP000177126">
    <property type="component" value="Unassembled WGS sequence"/>
</dbReference>
<dbReference type="AlphaFoldDB" id="A0A1G2FNH8"/>
<evidence type="ECO:0000313" key="3">
    <source>
        <dbReference type="Proteomes" id="UP000177126"/>
    </source>
</evidence>
<organism evidence="2 3">
    <name type="scientific">Candidatus Portnoybacteria bacterium RIFCSPLOWO2_02_FULL_39_11</name>
    <dbReference type="NCBI Taxonomy" id="1802001"/>
    <lineage>
        <taxon>Bacteria</taxon>
        <taxon>Candidatus Portnoyibacteriota</taxon>
    </lineage>
</organism>
<feature type="region of interest" description="Disordered" evidence="1">
    <location>
        <begin position="1"/>
        <end position="30"/>
    </location>
</feature>
<evidence type="ECO:0000256" key="1">
    <source>
        <dbReference type="SAM" id="MobiDB-lite"/>
    </source>
</evidence>
<sequence>MWVQGSKGRIANSKSQINSPHPNPPLQKGREKFKIGGQKIIIISAWRYPGISPLREPPPIPDDVWEALRKMKKS</sequence>
<dbReference type="EMBL" id="MHNF01000050">
    <property type="protein sequence ID" value="OGZ39629.1"/>
    <property type="molecule type" value="Genomic_DNA"/>
</dbReference>
<name>A0A1G2FNH8_9BACT</name>
<gene>
    <name evidence="2" type="ORF">A3B04_00265</name>
</gene>
<comment type="caution">
    <text evidence="2">The sequence shown here is derived from an EMBL/GenBank/DDBJ whole genome shotgun (WGS) entry which is preliminary data.</text>
</comment>